<proteinExistence type="predicted"/>
<evidence type="ECO:0000313" key="1">
    <source>
        <dbReference type="EMBL" id="GMF01383.1"/>
    </source>
</evidence>
<evidence type="ECO:0000313" key="2">
    <source>
        <dbReference type="Proteomes" id="UP001165064"/>
    </source>
</evidence>
<dbReference type="Proteomes" id="UP001165064">
    <property type="component" value="Unassembled WGS sequence"/>
</dbReference>
<sequence>MIQKREMNSKTAEVGETAGGVKRGREVSVEAEKGPRATSPVSPSKDGATAEKQASSDTKTKTKGKKKKRRRINICN</sequence>
<reference evidence="1" key="1">
    <citation type="submission" date="2023-04" db="EMBL/GenBank/DDBJ databases">
        <title>Ambrosiozyma monospora NBRC 10751.</title>
        <authorList>
            <person name="Ichikawa N."/>
            <person name="Sato H."/>
            <person name="Tonouchi N."/>
        </authorList>
    </citation>
    <scope>NUCLEOTIDE SEQUENCE</scope>
    <source>
        <strain evidence="1">NBRC 10751</strain>
    </source>
</reference>
<name>A0ACB5U4Y7_AMBMO</name>
<keyword evidence="2" id="KW-1185">Reference proteome</keyword>
<organism evidence="1 2">
    <name type="scientific">Ambrosiozyma monospora</name>
    <name type="common">Yeast</name>
    <name type="synonym">Endomycopsis monosporus</name>
    <dbReference type="NCBI Taxonomy" id="43982"/>
    <lineage>
        <taxon>Eukaryota</taxon>
        <taxon>Fungi</taxon>
        <taxon>Dikarya</taxon>
        <taxon>Ascomycota</taxon>
        <taxon>Saccharomycotina</taxon>
        <taxon>Pichiomycetes</taxon>
        <taxon>Pichiales</taxon>
        <taxon>Pichiaceae</taxon>
        <taxon>Ambrosiozyma</taxon>
    </lineage>
</organism>
<accession>A0ACB5U4Y7</accession>
<comment type="caution">
    <text evidence="1">The sequence shown here is derived from an EMBL/GenBank/DDBJ whole genome shotgun (WGS) entry which is preliminary data.</text>
</comment>
<dbReference type="EMBL" id="BSXS01011851">
    <property type="protein sequence ID" value="GMF01383.1"/>
    <property type="molecule type" value="Genomic_DNA"/>
</dbReference>
<protein>
    <submittedName>
        <fullName evidence="1">Unnamed protein product</fullName>
    </submittedName>
</protein>
<gene>
    <name evidence="1" type="ORF">Amon02_001124800</name>
</gene>